<keyword evidence="3" id="KW-1185">Reference proteome</keyword>
<evidence type="ECO:0000256" key="1">
    <source>
        <dbReference type="SAM" id="Phobius"/>
    </source>
</evidence>
<evidence type="ECO:0000313" key="2">
    <source>
        <dbReference type="EMBL" id="MEI5983757.1"/>
    </source>
</evidence>
<keyword evidence="1" id="KW-1133">Transmembrane helix</keyword>
<dbReference type="NCBIfam" id="TIGR03781">
    <property type="entry name" value="Bac_Flav_CT_K"/>
    <property type="match status" value="1"/>
</dbReference>
<protein>
    <submittedName>
        <fullName evidence="2">Conjugative transposon protein TraK</fullName>
    </submittedName>
</protein>
<dbReference type="InterPro" id="IPR022276">
    <property type="entry name" value="Conjug_transposon_TraK"/>
</dbReference>
<dbReference type="RefSeq" id="WP_336557196.1">
    <property type="nucleotide sequence ID" value="NZ_JAYLLN010000003.1"/>
</dbReference>
<keyword evidence="1" id="KW-0472">Membrane</keyword>
<gene>
    <name evidence="2" type="primary">traK</name>
    <name evidence="2" type="ORF">VJ786_02455</name>
</gene>
<keyword evidence="1" id="KW-0812">Transmembrane</keyword>
<feature type="transmembrane region" description="Helical" evidence="1">
    <location>
        <begin position="15"/>
        <end position="34"/>
    </location>
</feature>
<organism evidence="2 3">
    <name type="scientific">Sphingobacterium tenebrionis</name>
    <dbReference type="NCBI Taxonomy" id="3111775"/>
    <lineage>
        <taxon>Bacteria</taxon>
        <taxon>Pseudomonadati</taxon>
        <taxon>Bacteroidota</taxon>
        <taxon>Sphingobacteriia</taxon>
        <taxon>Sphingobacteriales</taxon>
        <taxon>Sphingobacteriaceae</taxon>
        <taxon>Sphingobacterium</taxon>
    </lineage>
</organism>
<name>A0ABU8I2J9_9SPHI</name>
<proteinExistence type="predicted"/>
<accession>A0ABU8I2J9</accession>
<evidence type="ECO:0000313" key="3">
    <source>
        <dbReference type="Proteomes" id="UP001363035"/>
    </source>
</evidence>
<reference evidence="2 3" key="1">
    <citation type="submission" date="2024-01" db="EMBL/GenBank/DDBJ databases">
        <title>Sphingobacterium tenebrionis sp. nov., a novel endophyte isolated from tenebrio molitor intestines.</title>
        <authorList>
            <person name="Zhang C."/>
        </authorList>
    </citation>
    <scope>NUCLEOTIDE SEQUENCE [LARGE SCALE GENOMIC DNA]</scope>
    <source>
        <strain evidence="2 3">PU5-4</strain>
    </source>
</reference>
<sequence>MFRKFNNLDTAFRQVRNFCLLIVAIFAGICLYSVHRNGQISKDSNQRIYLLAPGAVLQAVASTRGENLQVEAQQHVESFHRYFFTLDPDEKVIREQLSRALYLADASARRSYETLLEKGYYRDIIAANISQRISVDSIVMEMGSHPYRFTFHGSQQIIRSSVETTRRLVTMGQLREVTRSANNPHGFLIEGWRTTDNSELRTIERR</sequence>
<dbReference type="Proteomes" id="UP001363035">
    <property type="component" value="Unassembled WGS sequence"/>
</dbReference>
<comment type="caution">
    <text evidence="2">The sequence shown here is derived from an EMBL/GenBank/DDBJ whole genome shotgun (WGS) entry which is preliminary data.</text>
</comment>
<dbReference type="EMBL" id="JAYLLN010000003">
    <property type="protein sequence ID" value="MEI5983757.1"/>
    <property type="molecule type" value="Genomic_DNA"/>
</dbReference>